<name>A0ABT2CTF0_9BURK</name>
<dbReference type="SUPFAM" id="SSF53474">
    <property type="entry name" value="alpha/beta-Hydrolases"/>
    <property type="match status" value="1"/>
</dbReference>
<reference evidence="2 3" key="1">
    <citation type="submission" date="2022-08" db="EMBL/GenBank/DDBJ databases">
        <title>Reclassification of Massilia species as members of the genera Telluria, Duganella, Pseudoduganella, Mokoshia gen. nov. and Zemynaea gen. nov. using orthogonal and non-orthogonal genome-based approaches.</title>
        <authorList>
            <person name="Bowman J.P."/>
        </authorList>
    </citation>
    <scope>NUCLEOTIDE SEQUENCE [LARGE SCALE GENOMIC DNA]</scope>
    <source>
        <strain evidence="2 3">JCM 31606</strain>
    </source>
</reference>
<accession>A0ABT2CTF0</accession>
<dbReference type="InterPro" id="IPR026968">
    <property type="entry name" value="PcaD/CatD"/>
</dbReference>
<evidence type="ECO:0000259" key="1">
    <source>
        <dbReference type="Pfam" id="PF12146"/>
    </source>
</evidence>
<dbReference type="Proteomes" id="UP001204621">
    <property type="component" value="Unassembled WGS sequence"/>
</dbReference>
<dbReference type="GO" id="GO:0047570">
    <property type="term" value="F:3-oxoadipate enol-lactonase activity"/>
    <property type="evidence" value="ECO:0007669"/>
    <property type="project" value="UniProtKB-EC"/>
</dbReference>
<comment type="caution">
    <text evidence="2">The sequence shown here is derived from an EMBL/GenBank/DDBJ whole genome shotgun (WGS) entry which is preliminary data.</text>
</comment>
<dbReference type="PRINTS" id="PR00111">
    <property type="entry name" value="ABHYDROLASE"/>
</dbReference>
<protein>
    <submittedName>
        <fullName evidence="2">3-oxoadipate enol-lactonase</fullName>
        <ecNumber evidence="2">3.1.1.24</ecNumber>
    </submittedName>
</protein>
<dbReference type="PANTHER" id="PTHR43798">
    <property type="entry name" value="MONOACYLGLYCEROL LIPASE"/>
    <property type="match status" value="1"/>
</dbReference>
<dbReference type="InterPro" id="IPR022742">
    <property type="entry name" value="Hydrolase_4"/>
</dbReference>
<dbReference type="EMBL" id="JANUGU010000001">
    <property type="protein sequence ID" value="MCS0657257.1"/>
    <property type="molecule type" value="Genomic_DNA"/>
</dbReference>
<dbReference type="RefSeq" id="WP_258810410.1">
    <property type="nucleotide sequence ID" value="NZ_JANUGU010000001.1"/>
</dbReference>
<dbReference type="Pfam" id="PF12146">
    <property type="entry name" value="Hydrolase_4"/>
    <property type="match status" value="1"/>
</dbReference>
<dbReference type="EC" id="3.1.1.24" evidence="2"/>
<evidence type="ECO:0000313" key="2">
    <source>
        <dbReference type="EMBL" id="MCS0657257.1"/>
    </source>
</evidence>
<proteinExistence type="predicted"/>
<dbReference type="InterPro" id="IPR029058">
    <property type="entry name" value="AB_hydrolase_fold"/>
</dbReference>
<organism evidence="2 3">
    <name type="scientific">Massilia terrae</name>
    <dbReference type="NCBI Taxonomy" id="1811224"/>
    <lineage>
        <taxon>Bacteria</taxon>
        <taxon>Pseudomonadati</taxon>
        <taxon>Pseudomonadota</taxon>
        <taxon>Betaproteobacteria</taxon>
        <taxon>Burkholderiales</taxon>
        <taxon>Oxalobacteraceae</taxon>
        <taxon>Telluria group</taxon>
        <taxon>Massilia</taxon>
    </lineage>
</organism>
<dbReference type="Gene3D" id="3.40.50.1820">
    <property type="entry name" value="alpha/beta hydrolase"/>
    <property type="match status" value="1"/>
</dbReference>
<dbReference type="PANTHER" id="PTHR43798:SF29">
    <property type="entry name" value="AB HYDROLASE-1 DOMAIN-CONTAINING PROTEIN"/>
    <property type="match status" value="1"/>
</dbReference>
<keyword evidence="2" id="KW-0378">Hydrolase</keyword>
<feature type="domain" description="Serine aminopeptidase S33" evidence="1">
    <location>
        <begin position="24"/>
        <end position="237"/>
    </location>
</feature>
<gene>
    <name evidence="2" type="primary">pcaD</name>
    <name evidence="2" type="ORF">NX778_04170</name>
</gene>
<dbReference type="InterPro" id="IPR000073">
    <property type="entry name" value="AB_hydrolase_1"/>
</dbReference>
<dbReference type="InterPro" id="IPR050266">
    <property type="entry name" value="AB_hydrolase_sf"/>
</dbReference>
<evidence type="ECO:0000313" key="3">
    <source>
        <dbReference type="Proteomes" id="UP001204621"/>
    </source>
</evidence>
<keyword evidence="3" id="KW-1185">Reference proteome</keyword>
<dbReference type="NCBIfam" id="TIGR02427">
    <property type="entry name" value="protocat_pcaD"/>
    <property type="match status" value="1"/>
</dbReference>
<sequence length="263" mass="28177">MPFAEIGDHATRIRLHYRTDGSRSRPCVVLSNSLGTDLGMWHAQVDRLAADFFVVRYDTRGHGQSDSARGPASIEDLGRDVIALLDFLDIRKASFCGISMGGLTGQWLGAHAAYRIDRLVLADTAAKIGAAAGWNARAAQVRASGMDAVADNAPARWFTPGFIDREPGKVARMVATLRAQDAEGYASCCDALAHADLRESAGQITAPTLLVAGEFDPVTTVADAEWLRERIPGARMSLVPASHISNVEAEAAFTRAVLDFLLA</sequence>